<dbReference type="PANTHER" id="PTHR32401:SF16">
    <property type="entry name" value="CONCANAVALIN A-LIKE LECTIN FAMILY PROTEIN"/>
    <property type="match status" value="1"/>
</dbReference>
<dbReference type="InterPro" id="IPR001220">
    <property type="entry name" value="Legume_lectin_dom"/>
</dbReference>
<gene>
    <name evidence="7" type="ORF">F511_21562</name>
</gene>
<dbReference type="GO" id="GO:0016301">
    <property type="term" value="F:kinase activity"/>
    <property type="evidence" value="ECO:0007669"/>
    <property type="project" value="UniProtKB-KW"/>
</dbReference>
<keyword evidence="8" id="KW-1185">Reference proteome</keyword>
<accession>A0A2Z7AGZ3</accession>
<reference evidence="7 8" key="1">
    <citation type="journal article" date="2015" name="Proc. Natl. Acad. Sci. U.S.A.">
        <title>The resurrection genome of Boea hygrometrica: A blueprint for survival of dehydration.</title>
        <authorList>
            <person name="Xiao L."/>
            <person name="Yang G."/>
            <person name="Zhang L."/>
            <person name="Yang X."/>
            <person name="Zhao S."/>
            <person name="Ji Z."/>
            <person name="Zhou Q."/>
            <person name="Hu M."/>
            <person name="Wang Y."/>
            <person name="Chen M."/>
            <person name="Xu Y."/>
            <person name="Jin H."/>
            <person name="Xiao X."/>
            <person name="Hu G."/>
            <person name="Bao F."/>
            <person name="Hu Y."/>
            <person name="Wan P."/>
            <person name="Li L."/>
            <person name="Deng X."/>
            <person name="Kuang T."/>
            <person name="Xiang C."/>
            <person name="Zhu J.K."/>
            <person name="Oliver M.J."/>
            <person name="He Y."/>
        </authorList>
    </citation>
    <scope>NUCLEOTIDE SEQUENCE [LARGE SCALE GENOMIC DNA]</scope>
    <source>
        <strain evidence="8">cv. XS01</strain>
    </source>
</reference>
<feature type="domain" description="Legume lectin" evidence="6">
    <location>
        <begin position="30"/>
        <end position="259"/>
    </location>
</feature>
<keyword evidence="7" id="KW-0675">Receptor</keyword>
<dbReference type="GO" id="GO:0030246">
    <property type="term" value="F:carbohydrate binding"/>
    <property type="evidence" value="ECO:0007669"/>
    <property type="project" value="UniProtKB-KW"/>
</dbReference>
<dbReference type="SUPFAM" id="SSF49899">
    <property type="entry name" value="Concanavalin A-like lectins/glucanases"/>
    <property type="match status" value="1"/>
</dbReference>
<keyword evidence="2 7" id="KW-0430">Lectin</keyword>
<dbReference type="InterPro" id="IPR013320">
    <property type="entry name" value="ConA-like_dom_sf"/>
</dbReference>
<dbReference type="InterPro" id="IPR050258">
    <property type="entry name" value="Leguminous_Lectin"/>
</dbReference>
<name>A0A2Z7AGZ3_9LAMI</name>
<evidence type="ECO:0000256" key="5">
    <source>
        <dbReference type="SAM" id="SignalP"/>
    </source>
</evidence>
<dbReference type="PANTHER" id="PTHR32401">
    <property type="entry name" value="CONCANAVALIN A-LIKE LECTIN FAMILY PROTEIN"/>
    <property type="match status" value="1"/>
</dbReference>
<dbReference type="Pfam" id="PF00139">
    <property type="entry name" value="Lectin_legB"/>
    <property type="match status" value="1"/>
</dbReference>
<dbReference type="Proteomes" id="UP000250235">
    <property type="component" value="Unassembled WGS sequence"/>
</dbReference>
<sequence length="345" mass="38028">MASISPSRDLMAFLLLYFCLQAWAADSNGSFSFKNFGEDSNFTSQLVLYGVAKVDTGSSSIQLSGSGVTGAGRIALKNPIDLGDTGLRKKVSFSMYYVFSLPGKNGGGLAFYMVPGGYLLNPFDERKHQFLAIEFDAFKDDKYGDVNDNHVGVDVDSLVSVKVSNVSSIHLELNSGEKLQAWIDYEASSERFEVRLSNLGADRPVEPLLIYSMDLSKMWEGMDVSVGVSSLSGNSSHSCNIYSLRFELRTVPQWMHSEPLDPNEFMHKGEEVRDSRRNHCALKILTALILGTGFGALGAFFILSVWTVLGKRRPVVPEEYDVQPDESEYKKFSVSADKAGEDGIK</sequence>
<feature type="transmembrane region" description="Helical" evidence="4">
    <location>
        <begin position="284"/>
        <end position="309"/>
    </location>
</feature>
<comment type="similarity">
    <text evidence="1">Belongs to the leguminous lectin family.</text>
</comment>
<keyword evidence="7" id="KW-0808">Transferase</keyword>
<protein>
    <submittedName>
        <fullName evidence="7">L-type lectin-domain containing receptor kinase VIII.2</fullName>
    </submittedName>
</protein>
<dbReference type="Gene3D" id="2.60.120.200">
    <property type="match status" value="1"/>
</dbReference>
<feature type="region of interest" description="Disordered" evidence="3">
    <location>
        <begin position="323"/>
        <end position="345"/>
    </location>
</feature>
<dbReference type="EMBL" id="KV017433">
    <property type="protein sequence ID" value="KZV18534.1"/>
    <property type="molecule type" value="Genomic_DNA"/>
</dbReference>
<keyword evidence="5" id="KW-0732">Signal</keyword>
<feature type="chain" id="PRO_5016277658" evidence="5">
    <location>
        <begin position="25"/>
        <end position="345"/>
    </location>
</feature>
<keyword evidence="4" id="KW-0472">Membrane</keyword>
<keyword evidence="7" id="KW-0418">Kinase</keyword>
<evidence type="ECO:0000256" key="4">
    <source>
        <dbReference type="SAM" id="Phobius"/>
    </source>
</evidence>
<feature type="signal peptide" evidence="5">
    <location>
        <begin position="1"/>
        <end position="24"/>
    </location>
</feature>
<evidence type="ECO:0000313" key="7">
    <source>
        <dbReference type="EMBL" id="KZV18534.1"/>
    </source>
</evidence>
<keyword evidence="4" id="KW-0812">Transmembrane</keyword>
<dbReference type="CDD" id="cd06899">
    <property type="entry name" value="lectin_legume_LecRK_Arcelin_ConA"/>
    <property type="match status" value="1"/>
</dbReference>
<organism evidence="7 8">
    <name type="scientific">Dorcoceras hygrometricum</name>
    <dbReference type="NCBI Taxonomy" id="472368"/>
    <lineage>
        <taxon>Eukaryota</taxon>
        <taxon>Viridiplantae</taxon>
        <taxon>Streptophyta</taxon>
        <taxon>Embryophyta</taxon>
        <taxon>Tracheophyta</taxon>
        <taxon>Spermatophyta</taxon>
        <taxon>Magnoliopsida</taxon>
        <taxon>eudicotyledons</taxon>
        <taxon>Gunneridae</taxon>
        <taxon>Pentapetalae</taxon>
        <taxon>asterids</taxon>
        <taxon>lamiids</taxon>
        <taxon>Lamiales</taxon>
        <taxon>Gesneriaceae</taxon>
        <taxon>Didymocarpoideae</taxon>
        <taxon>Trichosporeae</taxon>
        <taxon>Loxocarpinae</taxon>
        <taxon>Dorcoceras</taxon>
    </lineage>
</organism>
<keyword evidence="4" id="KW-1133">Transmembrane helix</keyword>
<evidence type="ECO:0000256" key="1">
    <source>
        <dbReference type="ARBA" id="ARBA00007606"/>
    </source>
</evidence>
<evidence type="ECO:0000256" key="2">
    <source>
        <dbReference type="ARBA" id="ARBA00022734"/>
    </source>
</evidence>
<evidence type="ECO:0000256" key="3">
    <source>
        <dbReference type="SAM" id="MobiDB-lite"/>
    </source>
</evidence>
<proteinExistence type="inferred from homology"/>
<dbReference type="OrthoDB" id="2019747at2759"/>
<dbReference type="AlphaFoldDB" id="A0A2Z7AGZ3"/>
<evidence type="ECO:0000313" key="8">
    <source>
        <dbReference type="Proteomes" id="UP000250235"/>
    </source>
</evidence>
<evidence type="ECO:0000259" key="6">
    <source>
        <dbReference type="Pfam" id="PF00139"/>
    </source>
</evidence>